<evidence type="ECO:0000313" key="1">
    <source>
        <dbReference type="EMBL" id="EHM42651.1"/>
    </source>
</evidence>
<reference evidence="1 2" key="1">
    <citation type="submission" date="2011-08" db="EMBL/GenBank/DDBJ databases">
        <authorList>
            <person name="Weinstock G."/>
            <person name="Sodergren E."/>
            <person name="Clifton S."/>
            <person name="Fulton L."/>
            <person name="Fulton B."/>
            <person name="Courtney L."/>
            <person name="Fronick C."/>
            <person name="Harrison M."/>
            <person name="Strong C."/>
            <person name="Farmer C."/>
            <person name="Delahaunty K."/>
            <person name="Markovic C."/>
            <person name="Hall O."/>
            <person name="Minx P."/>
            <person name="Tomlinson C."/>
            <person name="Mitreva M."/>
            <person name="Hou S."/>
            <person name="Chen J."/>
            <person name="Wollam A."/>
            <person name="Pepin K.H."/>
            <person name="Johnson M."/>
            <person name="Bhonagiri V."/>
            <person name="Zhang X."/>
            <person name="Suruliraj S."/>
            <person name="Warren W."/>
            <person name="Chinwalla A."/>
            <person name="Mardis E.R."/>
            <person name="Wilson R.K."/>
        </authorList>
    </citation>
    <scope>NUCLEOTIDE SEQUENCE [LARGE SCALE GENOMIC DNA]</scope>
    <source>
        <strain evidence="1 2">F0357</strain>
    </source>
</reference>
<accession>G9YFW0</accession>
<sequence length="39" mass="4859">MIKTDTRKYDRKRERISYLLFGKPSIRGKYRLKKWGKLK</sequence>
<comment type="caution">
    <text evidence="1">The sequence shown here is derived from an EMBL/GenBank/DDBJ whole genome shotgun (WGS) entry which is preliminary data.</text>
</comment>
<dbReference type="HOGENOM" id="CLU_3303784_0_0_9"/>
<proteinExistence type="predicted"/>
<protein>
    <submittedName>
        <fullName evidence="1">Uncharacterized protein</fullName>
    </submittedName>
</protein>
<dbReference type="Proteomes" id="UP000005481">
    <property type="component" value="Unassembled WGS sequence"/>
</dbReference>
<keyword evidence="2" id="KW-1185">Reference proteome</keyword>
<dbReference type="AlphaFoldDB" id="G9YFW0"/>
<dbReference type="STRING" id="861450.HMPREF0080_00523"/>
<evidence type="ECO:0000313" key="2">
    <source>
        <dbReference type="Proteomes" id="UP000005481"/>
    </source>
</evidence>
<name>G9YFW0_9FIRM</name>
<organism evidence="1 2">
    <name type="scientific">Anaeroglobus geminatus F0357</name>
    <dbReference type="NCBI Taxonomy" id="861450"/>
    <lineage>
        <taxon>Bacteria</taxon>
        <taxon>Bacillati</taxon>
        <taxon>Bacillota</taxon>
        <taxon>Negativicutes</taxon>
        <taxon>Veillonellales</taxon>
        <taxon>Veillonellaceae</taxon>
        <taxon>Anaeroglobus</taxon>
    </lineage>
</organism>
<gene>
    <name evidence="1" type="ORF">HMPREF0080_00523</name>
</gene>
<dbReference type="EMBL" id="AGCJ01000016">
    <property type="protein sequence ID" value="EHM42651.1"/>
    <property type="molecule type" value="Genomic_DNA"/>
</dbReference>